<evidence type="ECO:0000259" key="1">
    <source>
        <dbReference type="Pfam" id="PF01370"/>
    </source>
</evidence>
<reference evidence="2 3" key="1">
    <citation type="submission" date="2016-01" db="EMBL/GenBank/DDBJ databases">
        <authorList>
            <person name="Oliw E.H."/>
        </authorList>
    </citation>
    <scope>NUCLEOTIDE SEQUENCE [LARGE SCALE GENOMIC DNA]</scope>
    <source>
        <strain evidence="2 3">DY10</strain>
    </source>
</reference>
<dbReference type="KEGG" id="smon:AWR27_10170"/>
<dbReference type="EMBL" id="CP014263">
    <property type="protein sequence ID" value="AQG79661.1"/>
    <property type="molecule type" value="Genomic_DNA"/>
</dbReference>
<keyword evidence="3" id="KW-1185">Reference proteome</keyword>
<feature type="domain" description="NAD-dependent epimerase/dehydratase" evidence="1">
    <location>
        <begin position="16"/>
        <end position="155"/>
    </location>
</feature>
<dbReference type="Pfam" id="PF01370">
    <property type="entry name" value="Epimerase"/>
    <property type="match status" value="1"/>
</dbReference>
<evidence type="ECO:0000313" key="2">
    <source>
        <dbReference type="EMBL" id="AQG79661.1"/>
    </source>
</evidence>
<dbReference type="InterPro" id="IPR036291">
    <property type="entry name" value="NAD(P)-bd_dom_sf"/>
</dbReference>
<dbReference type="Proteomes" id="UP000187941">
    <property type="component" value="Chromosome"/>
</dbReference>
<protein>
    <recommendedName>
        <fullName evidence="1">NAD-dependent epimerase/dehydratase domain-containing protein</fullName>
    </recommendedName>
</protein>
<sequence length="228" mass="26122">MVIGSGMIAQRFSDYHANDNVVIFASGVSNSKETRSEPYARERQLVETTLAQAGERLFVYFSTGSINDPTEQGSAYVAHKLAMEELISSRAIHYLIVRASNVVGGPGNPHTILNYFWERIQQDEPFTIWQYATRNLIDLDDLYEAVTHCITNPARWNQLVVIANPYSVSPLQIVEAIEMHTNRKARYELIAKGLPFSFDTYIHDLIPINDADWQPHPYLLRLLRKYYL</sequence>
<dbReference type="SUPFAM" id="SSF51735">
    <property type="entry name" value="NAD(P)-binding Rossmann-fold domains"/>
    <property type="match status" value="1"/>
</dbReference>
<gene>
    <name evidence="2" type="ORF">AWR27_10170</name>
</gene>
<dbReference type="OrthoDB" id="1247029at2"/>
<dbReference type="Gene3D" id="3.40.50.720">
    <property type="entry name" value="NAD(P)-binding Rossmann-like Domain"/>
    <property type="match status" value="1"/>
</dbReference>
<proteinExistence type="predicted"/>
<evidence type="ECO:0000313" key="3">
    <source>
        <dbReference type="Proteomes" id="UP000187941"/>
    </source>
</evidence>
<dbReference type="InterPro" id="IPR001509">
    <property type="entry name" value="Epimerase_deHydtase"/>
</dbReference>
<accession>A0A1P9WWB1</accession>
<dbReference type="AlphaFoldDB" id="A0A1P9WWB1"/>
<dbReference type="STRING" id="1178516.AWR27_10170"/>
<name>A0A1P9WWB1_9BACT</name>
<organism evidence="2 3">
    <name type="scientific">Spirosoma montaniterrae</name>
    <dbReference type="NCBI Taxonomy" id="1178516"/>
    <lineage>
        <taxon>Bacteria</taxon>
        <taxon>Pseudomonadati</taxon>
        <taxon>Bacteroidota</taxon>
        <taxon>Cytophagia</taxon>
        <taxon>Cytophagales</taxon>
        <taxon>Cytophagaceae</taxon>
        <taxon>Spirosoma</taxon>
    </lineage>
</organism>
<dbReference type="RefSeq" id="WP_077131095.1">
    <property type="nucleotide sequence ID" value="NZ_CP014263.1"/>
</dbReference>